<feature type="region of interest" description="Disordered" evidence="1">
    <location>
        <begin position="220"/>
        <end position="256"/>
    </location>
</feature>
<reference evidence="2 3" key="1">
    <citation type="submission" date="2024-02" db="EMBL/GenBank/DDBJ databases">
        <title>De novo assembly and annotation of 12 fungi associated with fruit tree decline syndrome in Ontario, Canada.</title>
        <authorList>
            <person name="Sulman M."/>
            <person name="Ellouze W."/>
            <person name="Ilyukhin E."/>
        </authorList>
    </citation>
    <scope>NUCLEOTIDE SEQUENCE [LARGE SCALE GENOMIC DNA]</scope>
    <source>
        <strain evidence="2 3">M42-189</strain>
    </source>
</reference>
<feature type="compositionally biased region" description="Low complexity" evidence="1">
    <location>
        <begin position="466"/>
        <end position="482"/>
    </location>
</feature>
<evidence type="ECO:0000313" key="2">
    <source>
        <dbReference type="EMBL" id="KAL1605175.1"/>
    </source>
</evidence>
<evidence type="ECO:0000313" key="3">
    <source>
        <dbReference type="Proteomes" id="UP001521785"/>
    </source>
</evidence>
<feature type="compositionally biased region" description="Pro residues" evidence="1">
    <location>
        <begin position="57"/>
        <end position="67"/>
    </location>
</feature>
<feature type="region of interest" description="Disordered" evidence="1">
    <location>
        <begin position="464"/>
        <end position="573"/>
    </location>
</feature>
<accession>A0ABR3RL74</accession>
<keyword evidence="3" id="KW-1185">Reference proteome</keyword>
<organism evidence="2 3">
    <name type="scientific">Paraconiothyrium brasiliense</name>
    <dbReference type="NCBI Taxonomy" id="300254"/>
    <lineage>
        <taxon>Eukaryota</taxon>
        <taxon>Fungi</taxon>
        <taxon>Dikarya</taxon>
        <taxon>Ascomycota</taxon>
        <taxon>Pezizomycotina</taxon>
        <taxon>Dothideomycetes</taxon>
        <taxon>Pleosporomycetidae</taxon>
        <taxon>Pleosporales</taxon>
        <taxon>Massarineae</taxon>
        <taxon>Didymosphaeriaceae</taxon>
        <taxon>Paraconiothyrium</taxon>
    </lineage>
</organism>
<feature type="region of interest" description="Disordered" evidence="1">
    <location>
        <begin position="40"/>
        <end position="102"/>
    </location>
</feature>
<evidence type="ECO:0000256" key="1">
    <source>
        <dbReference type="SAM" id="MobiDB-lite"/>
    </source>
</evidence>
<feature type="region of interest" description="Disordered" evidence="1">
    <location>
        <begin position="317"/>
        <end position="348"/>
    </location>
</feature>
<feature type="compositionally biased region" description="Basic and acidic residues" evidence="1">
    <location>
        <begin position="83"/>
        <end position="95"/>
    </location>
</feature>
<protein>
    <recommendedName>
        <fullName evidence="4">DUF4150 domain-containing protein</fullName>
    </recommendedName>
</protein>
<dbReference type="EMBL" id="JAKJXO020000005">
    <property type="protein sequence ID" value="KAL1605175.1"/>
    <property type="molecule type" value="Genomic_DNA"/>
</dbReference>
<comment type="caution">
    <text evidence="2">The sequence shown here is derived from an EMBL/GenBank/DDBJ whole genome shotgun (WGS) entry which is preliminary data.</text>
</comment>
<proteinExistence type="predicted"/>
<feature type="compositionally biased region" description="Basic residues" evidence="1">
    <location>
        <begin position="483"/>
        <end position="499"/>
    </location>
</feature>
<name>A0ABR3RL74_9PLEO</name>
<feature type="compositionally biased region" description="Basic residues" evidence="1">
    <location>
        <begin position="335"/>
        <end position="344"/>
    </location>
</feature>
<gene>
    <name evidence="2" type="ORF">SLS60_004719</name>
</gene>
<evidence type="ECO:0008006" key="4">
    <source>
        <dbReference type="Google" id="ProtNLM"/>
    </source>
</evidence>
<sequence length="573" mass="62544">MGNSSSHHQAPPLIALHGGAFGKQNTILVPGGACTGRWDKFPRNKKSRGRPNYQAIYPPPSAYPPPWQRTGRSRRRGKGWGVRNEDTLSDGDMRPRRGARRGMGMPMAYPGTPMGHPGMNGVVPGMPIYYDPRGMKAMSAPNLQAAYMPPVRGGKVKNMGMQPGVMPGYAPMPGPTPYAYPQPMVAPLQAQAAAQPEMPAQAPRHQKTRPLGVEATAQGAYHTQPGPQAPGRRREPPVSAQMNRTQPANKRAGPSEQEWIPGESAFLDACTCTTNCTCRKGARVLYRHQGQGDEEQNTWGEIRYVMKDDLGRDCGDHGRRCEEDESDGPDGARQQRGKGKRKNKKGGEVVEKMREEMKGLMEDIKNLRVEGGKLGMNAMGRGAIDPMVVGTMPNQHGFGMMNGMDPRVAQQMGAGDPYGLGFLPQMQRRMMGGRPGQRRGGGMPGMVDTDVEDDLSFEDADGMMEPRMGSSMMNMPPGMMRMGPKRMKQPRGPRARPPRRAQDFDPRYEYPPPPGRRPHPRQRGGPAPRPPGYDLDEDSMGSGLDGQGRFGPAVDDEGDWGPGGHRPGKLSSD</sequence>
<dbReference type="Proteomes" id="UP001521785">
    <property type="component" value="Unassembled WGS sequence"/>
</dbReference>